<reference evidence="1" key="1">
    <citation type="submission" date="2023-03" db="EMBL/GenBank/DDBJ databases">
        <title>Massive genome expansion in bonnet fungi (Mycena s.s.) driven by repeated elements and novel gene families across ecological guilds.</title>
        <authorList>
            <consortium name="Lawrence Berkeley National Laboratory"/>
            <person name="Harder C.B."/>
            <person name="Miyauchi S."/>
            <person name="Viragh M."/>
            <person name="Kuo A."/>
            <person name="Thoen E."/>
            <person name="Andreopoulos B."/>
            <person name="Lu D."/>
            <person name="Skrede I."/>
            <person name="Drula E."/>
            <person name="Henrissat B."/>
            <person name="Morin E."/>
            <person name="Kohler A."/>
            <person name="Barry K."/>
            <person name="LaButti K."/>
            <person name="Morin E."/>
            <person name="Salamov A."/>
            <person name="Lipzen A."/>
            <person name="Mereny Z."/>
            <person name="Hegedus B."/>
            <person name="Baldrian P."/>
            <person name="Stursova M."/>
            <person name="Weitz H."/>
            <person name="Taylor A."/>
            <person name="Grigoriev I.V."/>
            <person name="Nagy L.G."/>
            <person name="Martin F."/>
            <person name="Kauserud H."/>
        </authorList>
    </citation>
    <scope>NUCLEOTIDE SEQUENCE</scope>
    <source>
        <strain evidence="1">CBHHK067</strain>
    </source>
</reference>
<comment type="caution">
    <text evidence="1">The sequence shown here is derived from an EMBL/GenBank/DDBJ whole genome shotgun (WGS) entry which is preliminary data.</text>
</comment>
<dbReference type="AlphaFoldDB" id="A0AAD7D780"/>
<keyword evidence="2" id="KW-1185">Reference proteome</keyword>
<evidence type="ECO:0000313" key="1">
    <source>
        <dbReference type="EMBL" id="KAJ7683073.1"/>
    </source>
</evidence>
<dbReference type="Proteomes" id="UP001221757">
    <property type="component" value="Unassembled WGS sequence"/>
</dbReference>
<evidence type="ECO:0000313" key="2">
    <source>
        <dbReference type="Proteomes" id="UP001221757"/>
    </source>
</evidence>
<organism evidence="1 2">
    <name type="scientific">Mycena rosella</name>
    <name type="common">Pink bonnet</name>
    <name type="synonym">Agaricus rosellus</name>
    <dbReference type="NCBI Taxonomy" id="1033263"/>
    <lineage>
        <taxon>Eukaryota</taxon>
        <taxon>Fungi</taxon>
        <taxon>Dikarya</taxon>
        <taxon>Basidiomycota</taxon>
        <taxon>Agaricomycotina</taxon>
        <taxon>Agaricomycetes</taxon>
        <taxon>Agaricomycetidae</taxon>
        <taxon>Agaricales</taxon>
        <taxon>Marasmiineae</taxon>
        <taxon>Mycenaceae</taxon>
        <taxon>Mycena</taxon>
    </lineage>
</organism>
<gene>
    <name evidence="1" type="ORF">B0H17DRAFT_1205318</name>
</gene>
<name>A0AAD7D780_MYCRO</name>
<dbReference type="EMBL" id="JARKIE010000111">
    <property type="protein sequence ID" value="KAJ7683073.1"/>
    <property type="molecule type" value="Genomic_DNA"/>
</dbReference>
<protein>
    <submittedName>
        <fullName evidence="1">Uncharacterized protein</fullName>
    </submittedName>
</protein>
<sequence>MAVRGPRKRKTAKIRDILDAAYTRIADVDASVLMFEGIIEKLRRTREDAHPSKQHHLAYLERSSTCGLTVYIEHRHTEAIGLLVDCSTRWEMVDIDMGPSTLPILERVRGRVPMLRDLTYTDSNGSGTCGAFEVAPRLSSATIIGNASLHLPWPRITRLRLYRMLAPPNKLASARNLESLSLVELFGVGAAWIAGAATGAASTPSIGDAVVRPTYAKARRKKEDA</sequence>
<proteinExistence type="predicted"/>
<accession>A0AAD7D780</accession>